<dbReference type="Pfam" id="PF00083">
    <property type="entry name" value="Sugar_tr"/>
    <property type="match status" value="1"/>
</dbReference>
<sequence>MLSTKQPTAQNNRSYILLICGAAALGGFLFGFDTAVINGAVAALQAHFQANSVLIGLAVSLALLGSAIGAFFAGQISDRFGRVRVMIIASILFTISAIGSGLPFGIWDFIFWRVLGGVAVGAASVIAPAYIAEVSPAHLRGRMGSLQQLAIVVGIFLALLSDYFIAVSAGSATAPFWFGIAAWRWMFWTEIPPAILYGVAALRIPESPRYLVAQGRESEAAAVFAKVDRTIDVRTKIQEIRDTVLRDRTAKFSDLLSRRGGLIPIVWLGMGLSIFQQFVGINVIFYYSSVLWRSVGFNEASSLWITVITSVTNIVTTLVAIAFVDKFGRKPLLVLGSIGMTLTLGAMATVFSNAAVDPAGNPVLAGSQGIIALLAANLYVFCFGFSWGPVVWVLLGEMFNNQIRAVALAACATIQWVANFLVSTTFPPLLESFGLGTAYALYATAAAMSFFFVLFLVKETKGIELEDM</sequence>
<dbReference type="PANTHER" id="PTHR48020:SF12">
    <property type="entry name" value="PROTON MYO-INOSITOL COTRANSPORTER"/>
    <property type="match status" value="1"/>
</dbReference>
<comment type="similarity">
    <text evidence="2 8">Belongs to the major facilitator superfamily. Sugar transporter (TC 2.A.1.1) family.</text>
</comment>
<evidence type="ECO:0000256" key="7">
    <source>
        <dbReference type="ARBA" id="ARBA00023136"/>
    </source>
</evidence>
<evidence type="ECO:0000256" key="6">
    <source>
        <dbReference type="ARBA" id="ARBA00022989"/>
    </source>
</evidence>
<evidence type="ECO:0000256" key="2">
    <source>
        <dbReference type="ARBA" id="ARBA00010992"/>
    </source>
</evidence>
<dbReference type="InterPro" id="IPR050814">
    <property type="entry name" value="Myo-inositol_Transporter"/>
</dbReference>
<comment type="subcellular location">
    <subcellularLocation>
        <location evidence="1">Cell membrane</location>
        <topology evidence="1">Multi-pass membrane protein</topology>
    </subcellularLocation>
</comment>
<feature type="transmembrane region" description="Helical" evidence="9">
    <location>
        <begin position="371"/>
        <end position="394"/>
    </location>
</feature>
<keyword evidence="3 8" id="KW-0813">Transport</keyword>
<feature type="transmembrane region" description="Helical" evidence="9">
    <location>
        <begin position="331"/>
        <end position="351"/>
    </location>
</feature>
<evidence type="ECO:0000256" key="5">
    <source>
        <dbReference type="ARBA" id="ARBA00022692"/>
    </source>
</evidence>
<keyword evidence="12" id="KW-1185">Reference proteome</keyword>
<feature type="transmembrane region" description="Helical" evidence="9">
    <location>
        <begin position="144"/>
        <end position="165"/>
    </location>
</feature>
<evidence type="ECO:0000259" key="10">
    <source>
        <dbReference type="PROSITE" id="PS50850"/>
    </source>
</evidence>
<proteinExistence type="inferred from homology"/>
<reference evidence="11 12" key="1">
    <citation type="submission" date="2022-04" db="EMBL/GenBank/DDBJ databases">
        <title>Positive selection, recombination, and allopatry shape intraspecific diversity of widespread and dominant cyanobacteria.</title>
        <authorList>
            <person name="Wei J."/>
            <person name="Shu W."/>
            <person name="Hu C."/>
        </authorList>
    </citation>
    <scope>NUCLEOTIDE SEQUENCE [LARGE SCALE GENOMIC DNA]</scope>
    <source>
        <strain evidence="11 12">GB2-A4</strain>
    </source>
</reference>
<evidence type="ECO:0000313" key="11">
    <source>
        <dbReference type="EMBL" id="MEP0819416.1"/>
    </source>
</evidence>
<feature type="transmembrane region" description="Helical" evidence="9">
    <location>
        <begin position="302"/>
        <end position="324"/>
    </location>
</feature>
<feature type="transmembrane region" description="Helical" evidence="9">
    <location>
        <begin position="438"/>
        <end position="457"/>
    </location>
</feature>
<feature type="transmembrane region" description="Helical" evidence="9">
    <location>
        <begin position="110"/>
        <end position="132"/>
    </location>
</feature>
<keyword evidence="4" id="KW-1003">Cell membrane</keyword>
<feature type="transmembrane region" description="Helical" evidence="9">
    <location>
        <begin position="185"/>
        <end position="204"/>
    </location>
</feature>
<dbReference type="PRINTS" id="PR00171">
    <property type="entry name" value="SUGRTRNSPORT"/>
</dbReference>
<evidence type="ECO:0000256" key="8">
    <source>
        <dbReference type="RuleBase" id="RU003346"/>
    </source>
</evidence>
<dbReference type="PROSITE" id="PS00217">
    <property type="entry name" value="SUGAR_TRANSPORT_2"/>
    <property type="match status" value="1"/>
</dbReference>
<keyword evidence="5 9" id="KW-0812">Transmembrane</keyword>
<dbReference type="InterPro" id="IPR020846">
    <property type="entry name" value="MFS_dom"/>
</dbReference>
<dbReference type="InterPro" id="IPR005829">
    <property type="entry name" value="Sugar_transporter_CS"/>
</dbReference>
<dbReference type="Gene3D" id="1.20.1250.20">
    <property type="entry name" value="MFS general substrate transporter like domains"/>
    <property type="match status" value="2"/>
</dbReference>
<dbReference type="InterPro" id="IPR003663">
    <property type="entry name" value="Sugar/inositol_transpt"/>
</dbReference>
<dbReference type="InterPro" id="IPR047984">
    <property type="entry name" value="XylE-like"/>
</dbReference>
<feature type="transmembrane region" description="Helical" evidence="9">
    <location>
        <begin position="265"/>
        <end position="287"/>
    </location>
</feature>
<feature type="transmembrane region" description="Helical" evidence="9">
    <location>
        <begin position="52"/>
        <end position="73"/>
    </location>
</feature>
<keyword evidence="7 9" id="KW-0472">Membrane</keyword>
<evidence type="ECO:0000313" key="12">
    <source>
        <dbReference type="Proteomes" id="UP001464891"/>
    </source>
</evidence>
<dbReference type="Proteomes" id="UP001464891">
    <property type="component" value="Unassembled WGS sequence"/>
</dbReference>
<dbReference type="CDD" id="cd17359">
    <property type="entry name" value="MFS_XylE_like"/>
    <property type="match status" value="1"/>
</dbReference>
<feature type="transmembrane region" description="Helical" evidence="9">
    <location>
        <begin position="12"/>
        <end position="32"/>
    </location>
</feature>
<accession>A0ABV0JCA0</accession>
<dbReference type="EMBL" id="JAMPKM010000014">
    <property type="protein sequence ID" value="MEP0819416.1"/>
    <property type="molecule type" value="Genomic_DNA"/>
</dbReference>
<dbReference type="PROSITE" id="PS00216">
    <property type="entry name" value="SUGAR_TRANSPORT_1"/>
    <property type="match status" value="1"/>
</dbReference>
<name>A0ABV0JCA0_9CYAN</name>
<dbReference type="RefSeq" id="WP_190440129.1">
    <property type="nucleotide sequence ID" value="NZ_JAMPKM010000014.1"/>
</dbReference>
<dbReference type="PROSITE" id="PS50850">
    <property type="entry name" value="MFS"/>
    <property type="match status" value="1"/>
</dbReference>
<dbReference type="PANTHER" id="PTHR48020">
    <property type="entry name" value="PROTON MYO-INOSITOL COTRANSPORTER"/>
    <property type="match status" value="1"/>
</dbReference>
<dbReference type="SUPFAM" id="SSF103473">
    <property type="entry name" value="MFS general substrate transporter"/>
    <property type="match status" value="1"/>
</dbReference>
<keyword evidence="6 9" id="KW-1133">Transmembrane helix</keyword>
<dbReference type="NCBIfam" id="TIGR00879">
    <property type="entry name" value="SP"/>
    <property type="match status" value="1"/>
</dbReference>
<feature type="domain" description="Major facilitator superfamily (MFS) profile" evidence="10">
    <location>
        <begin position="19"/>
        <end position="461"/>
    </location>
</feature>
<evidence type="ECO:0000256" key="4">
    <source>
        <dbReference type="ARBA" id="ARBA00022475"/>
    </source>
</evidence>
<dbReference type="InterPro" id="IPR036259">
    <property type="entry name" value="MFS_trans_sf"/>
</dbReference>
<evidence type="ECO:0000256" key="3">
    <source>
        <dbReference type="ARBA" id="ARBA00022448"/>
    </source>
</evidence>
<gene>
    <name evidence="11" type="ORF">NC998_20150</name>
</gene>
<feature type="transmembrane region" description="Helical" evidence="9">
    <location>
        <begin position="85"/>
        <end position="104"/>
    </location>
</feature>
<evidence type="ECO:0000256" key="1">
    <source>
        <dbReference type="ARBA" id="ARBA00004651"/>
    </source>
</evidence>
<feature type="transmembrane region" description="Helical" evidence="9">
    <location>
        <begin position="406"/>
        <end position="426"/>
    </location>
</feature>
<protein>
    <submittedName>
        <fullName evidence="11">Sugar porter family MFS transporter</fullName>
    </submittedName>
</protein>
<evidence type="ECO:0000256" key="9">
    <source>
        <dbReference type="SAM" id="Phobius"/>
    </source>
</evidence>
<organism evidence="11 12">
    <name type="scientific">Trichocoleus desertorum GB2-A4</name>
    <dbReference type="NCBI Taxonomy" id="2933944"/>
    <lineage>
        <taxon>Bacteria</taxon>
        <taxon>Bacillati</taxon>
        <taxon>Cyanobacteriota</taxon>
        <taxon>Cyanophyceae</taxon>
        <taxon>Leptolyngbyales</taxon>
        <taxon>Trichocoleusaceae</taxon>
        <taxon>Trichocoleus</taxon>
    </lineage>
</organism>
<dbReference type="InterPro" id="IPR005828">
    <property type="entry name" value="MFS_sugar_transport-like"/>
</dbReference>
<comment type="caution">
    <text evidence="11">The sequence shown here is derived from an EMBL/GenBank/DDBJ whole genome shotgun (WGS) entry which is preliminary data.</text>
</comment>